<comment type="caution">
    <text evidence="1">The sequence shown here is derived from an EMBL/GenBank/DDBJ whole genome shotgun (WGS) entry which is preliminary data.</text>
</comment>
<evidence type="ECO:0000313" key="2">
    <source>
        <dbReference type="Proteomes" id="UP000601108"/>
    </source>
</evidence>
<proteinExistence type="predicted"/>
<evidence type="ECO:0008006" key="3">
    <source>
        <dbReference type="Google" id="ProtNLM"/>
    </source>
</evidence>
<name>A0A918JXX1_9FLAO</name>
<sequence>MLLEILKKRNPVHTIKLLSYLLICSFILVGCSEDDNVTLDTLQANNKKPLGTSANDLLSEINFTSLSIEIVSVQGFEPTTTAIDRFKQFLQERLFKPDGITITQRTIPSSNKTPFTIEEIIEIENNNRTVFNQTDAVTVFIYFADGSKEQDTEEKITLGSAYLNTSIVIYESTIRKLSSRPNAPLLSTIETATLNHEFSHLLGLVDIGSPKQTNHVDTDSQGHCNIASCLMSAAIEFGNGAMGLGDDIPKLDVQCIADLRANGGK</sequence>
<dbReference type="EMBL" id="BMWS01000043">
    <property type="protein sequence ID" value="GGX33972.1"/>
    <property type="molecule type" value="Genomic_DNA"/>
</dbReference>
<protein>
    <recommendedName>
        <fullName evidence="3">Membrane metalloprotease</fullName>
    </recommendedName>
</protein>
<dbReference type="PROSITE" id="PS51257">
    <property type="entry name" value="PROKAR_LIPOPROTEIN"/>
    <property type="match status" value="1"/>
</dbReference>
<keyword evidence="2" id="KW-1185">Reference proteome</keyword>
<organism evidence="1 2">
    <name type="scientific">Aquimarina muelleri</name>
    <dbReference type="NCBI Taxonomy" id="279356"/>
    <lineage>
        <taxon>Bacteria</taxon>
        <taxon>Pseudomonadati</taxon>
        <taxon>Bacteroidota</taxon>
        <taxon>Flavobacteriia</taxon>
        <taxon>Flavobacteriales</taxon>
        <taxon>Flavobacteriaceae</taxon>
        <taxon>Aquimarina</taxon>
    </lineage>
</organism>
<evidence type="ECO:0000313" key="1">
    <source>
        <dbReference type="EMBL" id="GGX33972.1"/>
    </source>
</evidence>
<accession>A0A918JXX1</accession>
<dbReference type="Proteomes" id="UP000601108">
    <property type="component" value="Unassembled WGS sequence"/>
</dbReference>
<dbReference type="SUPFAM" id="SSF55486">
    <property type="entry name" value="Metalloproteases ('zincins'), catalytic domain"/>
    <property type="match status" value="1"/>
</dbReference>
<dbReference type="AlphaFoldDB" id="A0A918JXX1"/>
<reference evidence="1 2" key="1">
    <citation type="journal article" date="2014" name="Int. J. Syst. Evol. Microbiol.">
        <title>Complete genome sequence of Corynebacterium casei LMG S-19264T (=DSM 44701T), isolated from a smear-ripened cheese.</title>
        <authorList>
            <consortium name="US DOE Joint Genome Institute (JGI-PGF)"/>
            <person name="Walter F."/>
            <person name="Albersmeier A."/>
            <person name="Kalinowski J."/>
            <person name="Ruckert C."/>
        </authorList>
    </citation>
    <scope>NUCLEOTIDE SEQUENCE [LARGE SCALE GENOMIC DNA]</scope>
    <source>
        <strain evidence="1 2">KCTC 12285</strain>
    </source>
</reference>
<gene>
    <name evidence="1" type="ORF">GCM10007384_38340</name>
</gene>